<feature type="region of interest" description="Disordered" evidence="2">
    <location>
        <begin position="177"/>
        <end position="228"/>
    </location>
</feature>
<dbReference type="AlphaFoldDB" id="A0A8C3U7S6"/>
<dbReference type="PANTHER" id="PTHR32470">
    <property type="entry name" value="ADH DEHYDROGENASE [UBIQUINONE] 1 ALPHA SUBCOMPLEX ASSEMBLY FACTOR 2"/>
    <property type="match status" value="1"/>
</dbReference>
<dbReference type="GO" id="GO:0045271">
    <property type="term" value="C:respiratory chain complex I"/>
    <property type="evidence" value="ECO:0007669"/>
    <property type="project" value="InterPro"/>
</dbReference>
<dbReference type="InterPro" id="IPR052618">
    <property type="entry name" value="ComplexI_NDUFA12"/>
</dbReference>
<dbReference type="InterPro" id="IPR007763">
    <property type="entry name" value="NDUFA12"/>
</dbReference>
<comment type="similarity">
    <text evidence="1">Belongs to the complex I NDUFA12 subunit family.</text>
</comment>
<evidence type="ECO:0000313" key="3">
    <source>
        <dbReference type="Ensembl" id="ENSCUSP00005010245.1"/>
    </source>
</evidence>
<organism evidence="3 4">
    <name type="scientific">Catharus ustulatus</name>
    <name type="common">Russet-backed thrush</name>
    <name type="synonym">Hylocichla ustulatus</name>
    <dbReference type="NCBI Taxonomy" id="91951"/>
    <lineage>
        <taxon>Eukaryota</taxon>
        <taxon>Metazoa</taxon>
        <taxon>Chordata</taxon>
        <taxon>Craniata</taxon>
        <taxon>Vertebrata</taxon>
        <taxon>Euteleostomi</taxon>
        <taxon>Archelosauria</taxon>
        <taxon>Archosauria</taxon>
        <taxon>Dinosauria</taxon>
        <taxon>Saurischia</taxon>
        <taxon>Theropoda</taxon>
        <taxon>Coelurosauria</taxon>
        <taxon>Aves</taxon>
        <taxon>Neognathae</taxon>
        <taxon>Neoaves</taxon>
        <taxon>Telluraves</taxon>
        <taxon>Australaves</taxon>
        <taxon>Passeriformes</taxon>
        <taxon>Turdidae</taxon>
        <taxon>Catharus</taxon>
    </lineage>
</organism>
<reference evidence="3" key="3">
    <citation type="submission" date="2025-09" db="UniProtKB">
        <authorList>
            <consortium name="Ensembl"/>
        </authorList>
    </citation>
    <scope>IDENTIFICATION</scope>
</reference>
<dbReference type="Ensembl" id="ENSCUST00005010680.1">
    <property type="protein sequence ID" value="ENSCUSP00005010245.1"/>
    <property type="gene ID" value="ENSCUSG00005006556.1"/>
</dbReference>
<proteinExistence type="inferred from homology"/>
<dbReference type="PANTHER" id="PTHR32470:SF2">
    <property type="entry name" value="NADH DEHYDROGENASE [UBIQUINONE] 1 ALPHA SUBCOMPLEX ASSEMBLY FACTOR 2"/>
    <property type="match status" value="1"/>
</dbReference>
<reference evidence="3" key="1">
    <citation type="submission" date="2020-10" db="EMBL/GenBank/DDBJ databases">
        <title>Catharus ustulatus (Swainson's thrush) genome, bCatUst1, primary haplotype v2.</title>
        <authorList>
            <person name="Delmore K."/>
            <person name="Vafadar M."/>
            <person name="Formenti G."/>
            <person name="Chow W."/>
            <person name="Pelan S."/>
            <person name="Howe K."/>
            <person name="Rhie A."/>
            <person name="Mountcastle J."/>
            <person name="Haase B."/>
            <person name="Fedrigo O."/>
            <person name="Jarvis E.D."/>
        </authorList>
    </citation>
    <scope>NUCLEOTIDE SEQUENCE [LARGE SCALE GENOMIC DNA]</scope>
</reference>
<evidence type="ECO:0008006" key="5">
    <source>
        <dbReference type="Google" id="ProtNLM"/>
    </source>
</evidence>
<feature type="region of interest" description="Disordered" evidence="2">
    <location>
        <begin position="1"/>
        <end position="39"/>
    </location>
</feature>
<protein>
    <recommendedName>
        <fullName evidence="5">NADH dehydrogenase [ubiquinone] 1 alpha subcomplex assembly factor 2</fullName>
    </recommendedName>
</protein>
<keyword evidence="4" id="KW-1185">Reference proteome</keyword>
<gene>
    <name evidence="3" type="primary">NDUFAF2</name>
</gene>
<accession>A0A8C3U7S6</accession>
<evidence type="ECO:0000256" key="2">
    <source>
        <dbReference type="SAM" id="MobiDB-lite"/>
    </source>
</evidence>
<name>A0A8C3U7S6_CATUS</name>
<dbReference type="Pfam" id="PF05071">
    <property type="entry name" value="NDUFA12"/>
    <property type="match status" value="1"/>
</dbReference>
<evidence type="ECO:0000256" key="1">
    <source>
        <dbReference type="ARBA" id="ARBA00007355"/>
    </source>
</evidence>
<dbReference type="GO" id="GO:0032981">
    <property type="term" value="P:mitochondrial respiratory chain complex I assembly"/>
    <property type="evidence" value="ECO:0007669"/>
    <property type="project" value="TreeGrafter"/>
</dbReference>
<feature type="compositionally biased region" description="Polar residues" evidence="2">
    <location>
        <begin position="203"/>
        <end position="213"/>
    </location>
</feature>
<evidence type="ECO:0000313" key="4">
    <source>
        <dbReference type="Proteomes" id="UP000694563"/>
    </source>
</evidence>
<sequence length="228" mass="25149">MAGGVAGAPGSHRRDRGGRGGAAHRQARGGGAGPGCALPVSPCPWGAAPRPCRPDPGMSRTWQALRALRLRLLGPAKELVGTDQFGNKYYRVPKHESRAGQIIPERRFVEAVNREAYQYQIGDFPAEWEAWIRKKREDPPTIEEILRNENYREEIKQKAKDVSEKDKLLQAKEYEQGLIAEPSHTQVKGHASAPYYGKKEPSQDPTSTANTFQPGAWMPPGSGNSQNK</sequence>
<reference evidence="3" key="2">
    <citation type="submission" date="2025-08" db="UniProtKB">
        <authorList>
            <consortium name="Ensembl"/>
        </authorList>
    </citation>
    <scope>IDENTIFICATION</scope>
</reference>
<dbReference type="GO" id="GO:0005739">
    <property type="term" value="C:mitochondrion"/>
    <property type="evidence" value="ECO:0007669"/>
    <property type="project" value="TreeGrafter"/>
</dbReference>
<dbReference type="Proteomes" id="UP000694563">
    <property type="component" value="Chromosome Z"/>
</dbReference>